<dbReference type="AlphaFoldDB" id="A0A7V8JSX5"/>
<proteinExistence type="predicted"/>
<accession>A0A7V8JSX5</accession>
<name>A0A7V8JSX5_9BURK</name>
<evidence type="ECO:0008006" key="3">
    <source>
        <dbReference type="Google" id="ProtNLM"/>
    </source>
</evidence>
<evidence type="ECO:0000313" key="1">
    <source>
        <dbReference type="EMBL" id="KAF1041333.1"/>
    </source>
</evidence>
<dbReference type="EMBL" id="WNDX01000127">
    <property type="protein sequence ID" value="KAF1041333.1"/>
    <property type="molecule type" value="Genomic_DNA"/>
</dbReference>
<reference evidence="2" key="1">
    <citation type="journal article" date="2020" name="MBio">
        <title>Horizontal gene transfer to a defensive symbiont with a reduced genome amongst a multipartite beetle microbiome.</title>
        <authorList>
            <person name="Waterworth S.C."/>
            <person name="Florez L.V."/>
            <person name="Rees E.R."/>
            <person name="Hertweck C."/>
            <person name="Kaltenpoth M."/>
            <person name="Kwan J.C."/>
        </authorList>
    </citation>
    <scope>NUCLEOTIDE SEQUENCE [LARGE SCALE GENOMIC DNA]</scope>
</reference>
<organism evidence="1 2">
    <name type="scientific">Herbaspirillum frisingense</name>
    <dbReference type="NCBI Taxonomy" id="92645"/>
    <lineage>
        <taxon>Bacteria</taxon>
        <taxon>Pseudomonadati</taxon>
        <taxon>Pseudomonadota</taxon>
        <taxon>Betaproteobacteria</taxon>
        <taxon>Burkholderiales</taxon>
        <taxon>Oxalobacteraceae</taxon>
        <taxon>Herbaspirillum</taxon>
    </lineage>
</organism>
<gene>
    <name evidence="1" type="ORF">GAK35_03387</name>
</gene>
<dbReference type="InterPro" id="IPR009752">
    <property type="entry name" value="Phage_Mu_GpJ"/>
</dbReference>
<evidence type="ECO:0000313" key="2">
    <source>
        <dbReference type="Proteomes" id="UP000462435"/>
    </source>
</evidence>
<comment type="caution">
    <text evidence="1">The sequence shown here is derived from an EMBL/GenBank/DDBJ whole genome shotgun (WGS) entry which is preliminary data.</text>
</comment>
<protein>
    <recommendedName>
        <fullName evidence="3">DUF1320 domain-containing protein</fullName>
    </recommendedName>
</protein>
<sequence length="161" mass="17268">MPYATVQNMIDEFGIREMQMISDADNTGEMDPARVENALSIASEQIDFSAGQRCALPLAITSPSVATFLKQLCMDIARYRLTGASGITVTDLVKDRYKEADAKLDKIVSGKIVLCEQSGPGIGSGSQGMLPENLTSGEASFDAAPRVFGPGSLDDFIGRRR</sequence>
<dbReference type="Pfam" id="PF07030">
    <property type="entry name" value="Phage_Mu_Gp36"/>
    <property type="match status" value="1"/>
</dbReference>
<dbReference type="Proteomes" id="UP000462435">
    <property type="component" value="Unassembled WGS sequence"/>
</dbReference>